<evidence type="ECO:0000313" key="10">
    <source>
        <dbReference type="Proteomes" id="UP000241193"/>
    </source>
</evidence>
<dbReference type="PANTHER" id="PTHR43081">
    <property type="entry name" value="ADENYLATE CYCLASE, TERMINAL-DIFFERENTIATION SPECIFIC-RELATED"/>
    <property type="match status" value="1"/>
</dbReference>
<dbReference type="SMART" id="SM00044">
    <property type="entry name" value="CYCc"/>
    <property type="match status" value="1"/>
</dbReference>
<dbReference type="GO" id="GO:0004016">
    <property type="term" value="F:adenylate cyclase activity"/>
    <property type="evidence" value="ECO:0007669"/>
    <property type="project" value="UniProtKB-ARBA"/>
</dbReference>
<feature type="transmembrane region" description="Helical" evidence="7">
    <location>
        <begin position="365"/>
        <end position="384"/>
    </location>
</feature>
<dbReference type="InterPro" id="IPR050697">
    <property type="entry name" value="Adenylyl/Guanylyl_Cyclase_3/4"/>
</dbReference>
<dbReference type="Pfam" id="PF00211">
    <property type="entry name" value="Guanylate_cyc"/>
    <property type="match status" value="1"/>
</dbReference>
<accession>A0A2T4IJK9</accession>
<dbReference type="CDD" id="cd07302">
    <property type="entry name" value="CHD"/>
    <property type="match status" value="1"/>
</dbReference>
<dbReference type="InterPro" id="IPR007890">
    <property type="entry name" value="CHASE2"/>
</dbReference>
<protein>
    <submittedName>
        <fullName evidence="9">Adenylate/guanylate cyclase domain-containing protein</fullName>
    </submittedName>
</protein>
<evidence type="ECO:0000259" key="8">
    <source>
        <dbReference type="PROSITE" id="PS50125"/>
    </source>
</evidence>
<dbReference type="AlphaFoldDB" id="A0A2T4IJK9"/>
<dbReference type="EMBL" id="PZKC01000001">
    <property type="protein sequence ID" value="PTD97926.1"/>
    <property type="molecule type" value="Genomic_DNA"/>
</dbReference>
<dbReference type="PANTHER" id="PTHR43081:SF1">
    <property type="entry name" value="ADENYLATE CYCLASE, TERMINAL-DIFFERENTIATION SPECIFIC"/>
    <property type="match status" value="1"/>
</dbReference>
<dbReference type="SUPFAM" id="SSF55073">
    <property type="entry name" value="Nucleotide cyclase"/>
    <property type="match status" value="1"/>
</dbReference>
<evidence type="ECO:0000313" key="9">
    <source>
        <dbReference type="EMBL" id="PTD97926.1"/>
    </source>
</evidence>
<dbReference type="Gene3D" id="3.30.70.1230">
    <property type="entry name" value="Nucleotide cyclase"/>
    <property type="match status" value="1"/>
</dbReference>
<organism evidence="9 10">
    <name type="scientific">Pseudothauera lacus</name>
    <dbReference type="NCBI Taxonomy" id="2136175"/>
    <lineage>
        <taxon>Bacteria</taxon>
        <taxon>Pseudomonadati</taxon>
        <taxon>Pseudomonadota</taxon>
        <taxon>Betaproteobacteria</taxon>
        <taxon>Rhodocyclales</taxon>
        <taxon>Zoogloeaceae</taxon>
        <taxon>Pseudothauera</taxon>
    </lineage>
</organism>
<reference evidence="9 10" key="1">
    <citation type="submission" date="2018-03" db="EMBL/GenBank/DDBJ databases">
        <authorList>
            <person name="Keele B.F."/>
        </authorList>
    </citation>
    <scope>NUCLEOTIDE SEQUENCE [LARGE SCALE GENOMIC DNA]</scope>
    <source>
        <strain evidence="9 10">D20</strain>
    </source>
</reference>
<feature type="transmembrane region" description="Helical" evidence="7">
    <location>
        <begin position="417"/>
        <end position="440"/>
    </location>
</feature>
<sequence>MTSSRLIRLCAFLLVGALSMAHVLGVLRLGFVERIETLSYDLRLKLGAATGQDPRIVIIDIDERSLAEQGRWPWPRDRLARLVDELSLRQGVAVIGFDVVFSEPDTSSGLQVLRELAAGPLADIDAFSRQLDLLSPTLDFDQRFAAALARSPVILGYYFTTSATPTSSGLLPAPLFFASDFAGHDDRLMRATGFGANIESLQVASRGAGHFTPIFDADGQTRRVPLLIEYDGEYYEALALAVARHFLNAPLPQLGFPQASQAYGALEWLQLGERVIPVDLQAAALIPYRGRQGSFIYLSATDVLEGRLPEGELDGRIALVGTSAPGLMDLRSTPVGNAFPGVEIHANMIAGIIDGSIRHRPAWTLGYEAVCVAALWALLSSFLFRAGPAPSLAAIALVTVLTWWGTLQAWLTWHLVLPVATLLCMSLALYAVHTVISLFVEARAKKQIAGLFGQYVPPAVVEELAANPALASMEGDSREMSVLFSDIRGFTSISEGMPPQELTRLINRYLSEMTESIQMHGGTVDKYIGDAIMAFWGAPIPSPDHARNAVLAALDMQRRAERLRHEFALHGWPQLHIGIGLSTGMMTVGNMGSVFRRAYTVMGDAVNLGSRLESLTKQYGALVLASERTRESAGAGICWQELDRIRVKGKDVAVTIHEAVADATSTGNPEEAHDLFAAMLDAYRHTHWDTALDLLDRLEAAGERSALVTLYRARIAHFRENPPAADWDGVFTFDSK</sequence>
<feature type="transmembrane region" description="Helical" evidence="7">
    <location>
        <begin position="391"/>
        <end position="411"/>
    </location>
</feature>
<keyword evidence="3" id="KW-1003">Cell membrane</keyword>
<dbReference type="GO" id="GO:0035556">
    <property type="term" value="P:intracellular signal transduction"/>
    <property type="evidence" value="ECO:0007669"/>
    <property type="project" value="InterPro"/>
</dbReference>
<evidence type="ECO:0000256" key="6">
    <source>
        <dbReference type="ARBA" id="ARBA00023136"/>
    </source>
</evidence>
<keyword evidence="6 7" id="KW-0472">Membrane</keyword>
<comment type="caution">
    <text evidence="9">The sequence shown here is derived from an EMBL/GenBank/DDBJ whole genome shotgun (WGS) entry which is preliminary data.</text>
</comment>
<dbReference type="Proteomes" id="UP000241193">
    <property type="component" value="Unassembled WGS sequence"/>
</dbReference>
<dbReference type="Pfam" id="PF05226">
    <property type="entry name" value="CHASE2"/>
    <property type="match status" value="1"/>
</dbReference>
<comment type="similarity">
    <text evidence="2">Belongs to the adenylyl cyclase class-3 family.</text>
</comment>
<name>A0A2T4IJK9_9RHOO</name>
<dbReference type="InterPro" id="IPR001054">
    <property type="entry name" value="A/G_cyclase"/>
</dbReference>
<gene>
    <name evidence="9" type="ORF">C8261_00440</name>
</gene>
<evidence type="ECO:0000256" key="2">
    <source>
        <dbReference type="ARBA" id="ARBA00005381"/>
    </source>
</evidence>
<dbReference type="InterPro" id="IPR029787">
    <property type="entry name" value="Nucleotide_cyclase"/>
</dbReference>
<dbReference type="PROSITE" id="PS50125">
    <property type="entry name" value="GUANYLATE_CYCLASE_2"/>
    <property type="match status" value="1"/>
</dbReference>
<dbReference type="GO" id="GO:0030313">
    <property type="term" value="C:cell envelope"/>
    <property type="evidence" value="ECO:0007669"/>
    <property type="project" value="UniProtKB-SubCell"/>
</dbReference>
<comment type="subcellular location">
    <subcellularLocation>
        <location evidence="1">Cell envelope</location>
    </subcellularLocation>
</comment>
<dbReference type="RefSeq" id="WP_107491686.1">
    <property type="nucleotide sequence ID" value="NZ_PZKC01000001.1"/>
</dbReference>
<dbReference type="GO" id="GO:0006171">
    <property type="term" value="P:cAMP biosynthetic process"/>
    <property type="evidence" value="ECO:0007669"/>
    <property type="project" value="TreeGrafter"/>
</dbReference>
<evidence type="ECO:0000256" key="7">
    <source>
        <dbReference type="SAM" id="Phobius"/>
    </source>
</evidence>
<evidence type="ECO:0000256" key="1">
    <source>
        <dbReference type="ARBA" id="ARBA00004196"/>
    </source>
</evidence>
<evidence type="ECO:0000256" key="4">
    <source>
        <dbReference type="ARBA" id="ARBA00022692"/>
    </source>
</evidence>
<dbReference type="OrthoDB" id="9802500at2"/>
<reference evidence="9 10" key="2">
    <citation type="submission" date="2018-04" db="EMBL/GenBank/DDBJ databases">
        <title>Thauera lacus sp. nov., isolated from an saline lake in Inner Mongolia, China.</title>
        <authorList>
            <person name="Liang Q.-Y."/>
        </authorList>
    </citation>
    <scope>NUCLEOTIDE SEQUENCE [LARGE SCALE GENOMIC DNA]</scope>
    <source>
        <strain evidence="9 10">D20</strain>
    </source>
</reference>
<keyword evidence="5 7" id="KW-1133">Transmembrane helix</keyword>
<dbReference type="FunFam" id="3.30.70.1230:FF:000016">
    <property type="entry name" value="Adenylate/guanylate cyclase domain-containing protein"/>
    <property type="match status" value="1"/>
</dbReference>
<proteinExistence type="inferred from homology"/>
<keyword evidence="10" id="KW-1185">Reference proteome</keyword>
<dbReference type="SMART" id="SM01080">
    <property type="entry name" value="CHASE2"/>
    <property type="match status" value="1"/>
</dbReference>
<keyword evidence="4 7" id="KW-0812">Transmembrane</keyword>
<feature type="domain" description="Guanylate cyclase" evidence="8">
    <location>
        <begin position="481"/>
        <end position="613"/>
    </location>
</feature>
<evidence type="ECO:0000256" key="5">
    <source>
        <dbReference type="ARBA" id="ARBA00022989"/>
    </source>
</evidence>
<evidence type="ECO:0000256" key="3">
    <source>
        <dbReference type="ARBA" id="ARBA00022475"/>
    </source>
</evidence>